<dbReference type="PANTHER" id="PTHR35936">
    <property type="entry name" value="MEMBRANE-BOUND LYTIC MUREIN TRANSGLYCOSYLASE F"/>
    <property type="match status" value="1"/>
</dbReference>
<dbReference type="AlphaFoldDB" id="A0A839V852"/>
<protein>
    <submittedName>
        <fullName evidence="5">Polar amino acid transport system substrate-binding protein</fullName>
    </submittedName>
</protein>
<evidence type="ECO:0000256" key="2">
    <source>
        <dbReference type="ARBA" id="ARBA00022729"/>
    </source>
</evidence>
<name>A0A839V852_9GAMM</name>
<proteinExistence type="inferred from homology"/>
<dbReference type="NCBIfam" id="TIGR02995">
    <property type="entry name" value="ectoine_ehuB"/>
    <property type="match status" value="1"/>
</dbReference>
<evidence type="ECO:0000313" key="6">
    <source>
        <dbReference type="Proteomes" id="UP000547614"/>
    </source>
</evidence>
<dbReference type="EMBL" id="JACHXP010000001">
    <property type="protein sequence ID" value="MBB3188897.1"/>
    <property type="molecule type" value="Genomic_DNA"/>
</dbReference>
<dbReference type="PANTHER" id="PTHR35936:SF17">
    <property type="entry name" value="ARGININE-BINDING EXTRACELLULAR PROTEIN ARTP"/>
    <property type="match status" value="1"/>
</dbReference>
<dbReference type="Proteomes" id="UP000547614">
    <property type="component" value="Unassembled WGS sequence"/>
</dbReference>
<evidence type="ECO:0000313" key="5">
    <source>
        <dbReference type="EMBL" id="MBB3188897.1"/>
    </source>
</evidence>
<keyword evidence="6" id="KW-1185">Reference proteome</keyword>
<accession>A0A839V852</accession>
<gene>
    <name evidence="5" type="ORF">FHR94_000115</name>
</gene>
<reference evidence="5 6" key="1">
    <citation type="submission" date="2020-08" db="EMBL/GenBank/DDBJ databases">
        <title>Genomic Encyclopedia of Type Strains, Phase III (KMG-III): the genomes of soil and plant-associated and newly described type strains.</title>
        <authorList>
            <person name="Whitman W."/>
        </authorList>
    </citation>
    <scope>NUCLEOTIDE SEQUENCE [LARGE SCALE GENOMIC DNA]</scope>
    <source>
        <strain evidence="5 6">CECT 7282</strain>
    </source>
</reference>
<dbReference type="SUPFAM" id="SSF53850">
    <property type="entry name" value="Periplasmic binding protein-like II"/>
    <property type="match status" value="1"/>
</dbReference>
<dbReference type="SMART" id="SM00062">
    <property type="entry name" value="PBPb"/>
    <property type="match status" value="1"/>
</dbReference>
<dbReference type="RefSeq" id="WP_246389770.1">
    <property type="nucleotide sequence ID" value="NZ_JACHXP010000001.1"/>
</dbReference>
<organism evidence="5 6">
    <name type="scientific">Halomonas cerina</name>
    <dbReference type="NCBI Taxonomy" id="447424"/>
    <lineage>
        <taxon>Bacteria</taxon>
        <taxon>Pseudomonadati</taxon>
        <taxon>Pseudomonadota</taxon>
        <taxon>Gammaproteobacteria</taxon>
        <taxon>Oceanospirillales</taxon>
        <taxon>Halomonadaceae</taxon>
        <taxon>Halomonas</taxon>
    </lineage>
</organism>
<feature type="chain" id="PRO_5032464969" evidence="3">
    <location>
        <begin position="31"/>
        <end position="293"/>
    </location>
</feature>
<evidence type="ECO:0000259" key="4">
    <source>
        <dbReference type="SMART" id="SM00062"/>
    </source>
</evidence>
<evidence type="ECO:0000256" key="3">
    <source>
        <dbReference type="SAM" id="SignalP"/>
    </source>
</evidence>
<dbReference type="GO" id="GO:0051470">
    <property type="term" value="P:ectoine transmembrane transport"/>
    <property type="evidence" value="ECO:0007669"/>
    <property type="project" value="InterPro"/>
</dbReference>
<dbReference type="Pfam" id="PF00497">
    <property type="entry name" value="SBP_bac_3"/>
    <property type="match status" value="1"/>
</dbReference>
<comment type="similarity">
    <text evidence="1">Belongs to the bacterial solute-binding protein 3 family.</text>
</comment>
<sequence>MARSIPYPTGRLALAGLLLGLATLTTPLHAAPLEEIQERGVIRIAVANERPYGYLNAEGKALGVGPEVAHHLIDELGIERIEWLATDFDDLIPGLEEGRFDMAAAEMAIRPGRCERVLFSEPNTSYGEGLLVLASNPHQLDAYEDFAERTDSLKVAVQAGTVQEEIFDRLGVDPSRILTLEGPQEAIDALVRGQADAFAATGLTVSSLEEMSPEVQAEFNFKDPIVDGREVRYWGGFTFPLDADDLRAAVNDALKDYKRTDDWEQTLTRYGFLKKDILYSFRFDTRRLCGDQE</sequence>
<dbReference type="InterPro" id="IPR001638">
    <property type="entry name" value="Solute-binding_3/MltF_N"/>
</dbReference>
<dbReference type="Gene3D" id="3.40.190.10">
    <property type="entry name" value="Periplasmic binding protein-like II"/>
    <property type="match status" value="2"/>
</dbReference>
<feature type="signal peptide" evidence="3">
    <location>
        <begin position="1"/>
        <end position="30"/>
    </location>
</feature>
<keyword evidence="2 3" id="KW-0732">Signal</keyword>
<evidence type="ECO:0000256" key="1">
    <source>
        <dbReference type="ARBA" id="ARBA00010333"/>
    </source>
</evidence>
<dbReference type="InterPro" id="IPR014337">
    <property type="entry name" value="Ectoine_EhuB"/>
</dbReference>
<feature type="domain" description="Solute-binding protein family 3/N-terminal" evidence="4">
    <location>
        <begin position="41"/>
        <end position="274"/>
    </location>
</feature>
<comment type="caution">
    <text evidence="5">The sequence shown here is derived from an EMBL/GenBank/DDBJ whole genome shotgun (WGS) entry which is preliminary data.</text>
</comment>
<dbReference type="GO" id="GO:0033294">
    <property type="term" value="F:ectoine binding"/>
    <property type="evidence" value="ECO:0007669"/>
    <property type="project" value="InterPro"/>
</dbReference>